<dbReference type="VEuPathDB" id="PiroplasmaDB:TA15025"/>
<reference evidence="1" key="1">
    <citation type="submission" date="2018-07" db="EMBL/GenBank/DDBJ databases">
        <authorList>
            <person name="Quirk P.G."/>
            <person name="Krulwich T.A."/>
        </authorList>
    </citation>
    <scope>NUCLEOTIDE SEQUENCE</scope>
    <source>
        <strain evidence="1">Anand</strain>
    </source>
</reference>
<dbReference type="EMBL" id="UIVT01000002">
    <property type="protein sequence ID" value="SVP90687.1"/>
    <property type="molecule type" value="Genomic_DNA"/>
</dbReference>
<evidence type="ECO:0000313" key="1">
    <source>
        <dbReference type="EMBL" id="SVP90687.1"/>
    </source>
</evidence>
<dbReference type="EMBL" id="UIVS01000002">
    <property type="protein sequence ID" value="SVP91209.1"/>
    <property type="molecule type" value="Genomic_DNA"/>
</dbReference>
<organism evidence="1">
    <name type="scientific">Theileria annulata</name>
    <dbReference type="NCBI Taxonomy" id="5874"/>
    <lineage>
        <taxon>Eukaryota</taxon>
        <taxon>Sar</taxon>
        <taxon>Alveolata</taxon>
        <taxon>Apicomplexa</taxon>
        <taxon>Aconoidasida</taxon>
        <taxon>Piroplasmida</taxon>
        <taxon>Theileriidae</taxon>
        <taxon>Theileria</taxon>
    </lineage>
</organism>
<proteinExistence type="predicted"/>
<protein>
    <submittedName>
        <fullName evidence="1">Uncharacterized protein</fullName>
    </submittedName>
</protein>
<name>A0A3B0MKU4_THEAN</name>
<gene>
    <name evidence="1" type="ORF">TAT_000139800</name>
    <name evidence="2" type="ORF">TAV_000139900</name>
</gene>
<accession>A0A3B0MKU4</accession>
<dbReference type="AlphaFoldDB" id="A0A3B0MKU4"/>
<sequence>MILEENCVFPLDLVEKLNKYFNSYYKHLFSKIVPISVQFNPSSSHFTIEEPKETSVKGVLDEEKGFGDTEKIVELHSLLCVYKNDKNVHRNLLIFPIHCNSKVISNDIINILQLTTENTDFKDDFGEIPRKYRFLNELQNSLDFKNRLFISVFYENNKFTLYELNFNSILNFL</sequence>
<evidence type="ECO:0000313" key="2">
    <source>
        <dbReference type="EMBL" id="SVP91209.1"/>
    </source>
</evidence>